<gene>
    <name evidence="10" type="ORF">SAMN04488090_0306</name>
</gene>
<keyword evidence="7 8" id="KW-0472">Membrane</keyword>
<dbReference type="RefSeq" id="WP_093196809.1">
    <property type="nucleotide sequence ID" value="NZ_FNGS01000001.1"/>
</dbReference>
<evidence type="ECO:0000256" key="6">
    <source>
        <dbReference type="ARBA" id="ARBA00022989"/>
    </source>
</evidence>
<feature type="transmembrane region" description="Helical" evidence="8">
    <location>
        <begin position="132"/>
        <end position="156"/>
    </location>
</feature>
<feature type="domain" description="Major facilitator superfamily (MFS) profile" evidence="9">
    <location>
        <begin position="8"/>
        <end position="393"/>
    </location>
</feature>
<dbReference type="InterPro" id="IPR011701">
    <property type="entry name" value="MFS"/>
</dbReference>
<evidence type="ECO:0000256" key="8">
    <source>
        <dbReference type="SAM" id="Phobius"/>
    </source>
</evidence>
<evidence type="ECO:0000256" key="3">
    <source>
        <dbReference type="ARBA" id="ARBA00022448"/>
    </source>
</evidence>
<dbReference type="STRING" id="563176.SAMN04488090_0306"/>
<dbReference type="AlphaFoldDB" id="A0A1G9I220"/>
<name>A0A1G9I220_9BACT</name>
<accession>A0A1G9I220</accession>
<dbReference type="InterPro" id="IPR036259">
    <property type="entry name" value="MFS_trans_sf"/>
</dbReference>
<dbReference type="FunFam" id="1.20.1720.10:FF:000005">
    <property type="entry name" value="Bcr/CflA family efflux transporter"/>
    <property type="match status" value="1"/>
</dbReference>
<keyword evidence="6 8" id="KW-1133">Transmembrane helix</keyword>
<evidence type="ECO:0000256" key="2">
    <source>
        <dbReference type="ARBA" id="ARBA00006236"/>
    </source>
</evidence>
<dbReference type="Pfam" id="PF07690">
    <property type="entry name" value="MFS_1"/>
    <property type="match status" value="1"/>
</dbReference>
<feature type="transmembrane region" description="Helical" evidence="8">
    <location>
        <begin position="99"/>
        <end position="120"/>
    </location>
</feature>
<feature type="transmembrane region" description="Helical" evidence="8">
    <location>
        <begin position="342"/>
        <end position="362"/>
    </location>
</feature>
<evidence type="ECO:0000256" key="1">
    <source>
        <dbReference type="ARBA" id="ARBA00004651"/>
    </source>
</evidence>
<keyword evidence="11" id="KW-1185">Reference proteome</keyword>
<keyword evidence="5 8" id="KW-0812">Transmembrane</keyword>
<keyword evidence="4" id="KW-1003">Cell membrane</keyword>
<feature type="transmembrane region" description="Helical" evidence="8">
    <location>
        <begin position="211"/>
        <end position="230"/>
    </location>
</feature>
<comment type="similarity">
    <text evidence="2">Belongs to the major facilitator superfamily. Bcr/CmlA family.</text>
</comment>
<evidence type="ECO:0000313" key="11">
    <source>
        <dbReference type="Proteomes" id="UP000198901"/>
    </source>
</evidence>
<evidence type="ECO:0000256" key="4">
    <source>
        <dbReference type="ARBA" id="ARBA00022475"/>
    </source>
</evidence>
<dbReference type="GO" id="GO:0042910">
    <property type="term" value="F:xenobiotic transmembrane transporter activity"/>
    <property type="evidence" value="ECO:0007669"/>
    <property type="project" value="InterPro"/>
</dbReference>
<reference evidence="10 11" key="1">
    <citation type="submission" date="2016-10" db="EMBL/GenBank/DDBJ databases">
        <authorList>
            <person name="de Groot N.N."/>
        </authorList>
    </citation>
    <scope>NUCLEOTIDE SEQUENCE [LARGE SCALE GENOMIC DNA]</scope>
    <source>
        <strain evidence="10 11">DSM 21668</strain>
    </source>
</reference>
<dbReference type="SUPFAM" id="SSF103473">
    <property type="entry name" value="MFS general substrate transporter"/>
    <property type="match status" value="1"/>
</dbReference>
<feature type="transmembrane region" description="Helical" evidence="8">
    <location>
        <begin position="281"/>
        <end position="301"/>
    </location>
</feature>
<dbReference type="Gene3D" id="1.20.1720.10">
    <property type="entry name" value="Multidrug resistance protein D"/>
    <property type="match status" value="1"/>
</dbReference>
<protein>
    <submittedName>
        <fullName evidence="10">MFS transporter, DHA1 family, bicyclomycin/chloramphenicol resistance protein</fullName>
    </submittedName>
</protein>
<dbReference type="PROSITE" id="PS50850">
    <property type="entry name" value="MFS"/>
    <property type="match status" value="1"/>
</dbReference>
<feature type="transmembrane region" description="Helical" evidence="8">
    <location>
        <begin position="250"/>
        <end position="269"/>
    </location>
</feature>
<feature type="transmembrane region" description="Helical" evidence="8">
    <location>
        <begin position="44"/>
        <end position="63"/>
    </location>
</feature>
<dbReference type="PANTHER" id="PTHR23502:SF132">
    <property type="entry name" value="POLYAMINE TRANSPORTER 2-RELATED"/>
    <property type="match status" value="1"/>
</dbReference>
<evidence type="ECO:0000256" key="7">
    <source>
        <dbReference type="ARBA" id="ARBA00023136"/>
    </source>
</evidence>
<organism evidence="10 11">
    <name type="scientific">Siphonobacter aquaeclarae</name>
    <dbReference type="NCBI Taxonomy" id="563176"/>
    <lineage>
        <taxon>Bacteria</taxon>
        <taxon>Pseudomonadati</taxon>
        <taxon>Bacteroidota</taxon>
        <taxon>Cytophagia</taxon>
        <taxon>Cytophagales</taxon>
        <taxon>Cytophagaceae</taxon>
        <taxon>Siphonobacter</taxon>
    </lineage>
</organism>
<dbReference type="InterPro" id="IPR004812">
    <property type="entry name" value="Efflux_drug-R_Bcr/CmlA"/>
</dbReference>
<sequence>MKENKRLLILLLGLLTAVGPLSIDMYLPAFPVIAADLHTTVGRVSLSLSSFFAGISVGQLIYGPLLERFGRKKPLTVGLVIYLLASFCCAMARSVDSLIVFRLLQATGSCAGLVGARAIVRDLFPAKENARIFSSLMLVVAVSPIIAPTLGSYMAAAWGWRPVFFVLAGVAALLLVGVYFRLPESKQPDPSFSLKPAAVLGNFRSILFHPVFYVCAFTGAIAYAGLYAYISGSPYVYMELFRISETYYGWIFALIAAGLIGSTQVNTVLLRYFSSEQLIRAACLCQSLVSLILVTTTWLGWTGPAFMTFLLFLFVCGQGIIFPNSSALSLTPFARTAGSASALMGALQMFIGAGASALVGVWQDGTAVPMTVVMAACSVTAFLLFSIGRKKLPDLTLMLMSEEKGDEPAAH</sequence>
<dbReference type="CDD" id="cd17320">
    <property type="entry name" value="MFS_MdfA_MDR_like"/>
    <property type="match status" value="1"/>
</dbReference>
<evidence type="ECO:0000256" key="5">
    <source>
        <dbReference type="ARBA" id="ARBA00022692"/>
    </source>
</evidence>
<dbReference type="InterPro" id="IPR020846">
    <property type="entry name" value="MFS_dom"/>
</dbReference>
<dbReference type="NCBIfam" id="TIGR00710">
    <property type="entry name" value="efflux_Bcr_CflA"/>
    <property type="match status" value="1"/>
</dbReference>
<evidence type="ECO:0000313" key="10">
    <source>
        <dbReference type="EMBL" id="SDL19281.1"/>
    </source>
</evidence>
<dbReference type="EMBL" id="FNGS01000001">
    <property type="protein sequence ID" value="SDL19281.1"/>
    <property type="molecule type" value="Genomic_DNA"/>
</dbReference>
<comment type="subcellular location">
    <subcellularLocation>
        <location evidence="1">Cell membrane</location>
        <topology evidence="1">Multi-pass membrane protein</topology>
    </subcellularLocation>
</comment>
<feature type="transmembrane region" description="Helical" evidence="8">
    <location>
        <begin position="75"/>
        <end position="93"/>
    </location>
</feature>
<dbReference type="PANTHER" id="PTHR23502">
    <property type="entry name" value="MAJOR FACILITATOR SUPERFAMILY"/>
    <property type="match status" value="1"/>
</dbReference>
<feature type="transmembrane region" description="Helical" evidence="8">
    <location>
        <begin position="307"/>
        <end position="330"/>
    </location>
</feature>
<feature type="transmembrane region" description="Helical" evidence="8">
    <location>
        <begin position="368"/>
        <end position="388"/>
    </location>
</feature>
<dbReference type="OrthoDB" id="9800416at2"/>
<evidence type="ECO:0000259" key="9">
    <source>
        <dbReference type="PROSITE" id="PS50850"/>
    </source>
</evidence>
<dbReference type="GO" id="GO:0005886">
    <property type="term" value="C:plasma membrane"/>
    <property type="evidence" value="ECO:0007669"/>
    <property type="project" value="UniProtKB-SubCell"/>
</dbReference>
<dbReference type="GO" id="GO:1990961">
    <property type="term" value="P:xenobiotic detoxification by transmembrane export across the plasma membrane"/>
    <property type="evidence" value="ECO:0007669"/>
    <property type="project" value="InterPro"/>
</dbReference>
<dbReference type="GO" id="GO:0015385">
    <property type="term" value="F:sodium:proton antiporter activity"/>
    <property type="evidence" value="ECO:0007669"/>
    <property type="project" value="TreeGrafter"/>
</dbReference>
<proteinExistence type="inferred from homology"/>
<dbReference type="Proteomes" id="UP000198901">
    <property type="component" value="Unassembled WGS sequence"/>
</dbReference>
<keyword evidence="3" id="KW-0813">Transport</keyword>
<feature type="transmembrane region" description="Helical" evidence="8">
    <location>
        <begin position="162"/>
        <end position="182"/>
    </location>
</feature>